<dbReference type="PANTHER" id="PTHR43163">
    <property type="entry name" value="DIPEPTIDE TRANSPORT SYSTEM PERMEASE PROTEIN DPPB-RELATED"/>
    <property type="match status" value="1"/>
</dbReference>
<dbReference type="InterPro" id="IPR000515">
    <property type="entry name" value="MetI-like"/>
</dbReference>
<dbReference type="PANTHER" id="PTHR43163:SF3">
    <property type="entry name" value="PEPTIDE ABC TRANSPORTER PERMEASE PROTEIN"/>
    <property type="match status" value="1"/>
</dbReference>
<keyword evidence="2 7" id="KW-0813">Transport</keyword>
<comment type="caution">
    <text evidence="9">The sequence shown here is derived from an EMBL/GenBank/DDBJ whole genome shotgun (WGS) entry which is preliminary data.</text>
</comment>
<evidence type="ECO:0000313" key="9">
    <source>
        <dbReference type="EMBL" id="MCZ4548898.1"/>
    </source>
</evidence>
<dbReference type="Pfam" id="PF19300">
    <property type="entry name" value="BPD_transp_1_N"/>
    <property type="match status" value="1"/>
</dbReference>
<keyword evidence="5 7" id="KW-1133">Transmembrane helix</keyword>
<feature type="transmembrane region" description="Helical" evidence="7">
    <location>
        <begin position="282"/>
        <end position="308"/>
    </location>
</feature>
<keyword evidence="6 7" id="KW-0472">Membrane</keyword>
<keyword evidence="10" id="KW-1185">Reference proteome</keyword>
<proteinExistence type="inferred from homology"/>
<protein>
    <submittedName>
        <fullName evidence="9">ABC transporter permease</fullName>
    </submittedName>
</protein>
<evidence type="ECO:0000256" key="7">
    <source>
        <dbReference type="RuleBase" id="RU363032"/>
    </source>
</evidence>
<evidence type="ECO:0000256" key="4">
    <source>
        <dbReference type="ARBA" id="ARBA00022692"/>
    </source>
</evidence>
<sequence length="315" mass="33384">MIKHGAVRYVAKLVAVLSLVSVATFLLLELIPGDPVDSVLPAGATPEMRAAATEQYGLDGSLVGRYFEWLGNALHGDLGRSMQSQVPVTDAILERLPVTIELAGLSILFALLIAVPVGVWSAYRAGGIFDRVATFICSVTLSIPSFLLGVLLVFVFAVSLGTLPVTGWTPISEGLGPHIESLILPVVTLSAIEAVGFIRVLRNDMMATLQQDFVLSARARGLSSPRILFTHALRPSAFSLITVMGVSLGRLIGGTVIVETLFSLPGLGSLVITSITGRDFLMIQGIVLVVAVAYVLLNALVDIAYPVLDPRVRTA</sequence>
<dbReference type="Gene3D" id="1.10.3720.10">
    <property type="entry name" value="MetI-like"/>
    <property type="match status" value="1"/>
</dbReference>
<feature type="transmembrane region" description="Helical" evidence="7">
    <location>
        <begin position="237"/>
        <end position="262"/>
    </location>
</feature>
<gene>
    <name evidence="9" type="ORF">O4213_02815</name>
</gene>
<keyword evidence="3" id="KW-1003">Cell membrane</keyword>
<dbReference type="EMBL" id="JAPWIE010000001">
    <property type="protein sequence ID" value="MCZ4548898.1"/>
    <property type="molecule type" value="Genomic_DNA"/>
</dbReference>
<dbReference type="SUPFAM" id="SSF161098">
    <property type="entry name" value="MetI-like"/>
    <property type="match status" value="1"/>
</dbReference>
<evidence type="ECO:0000313" key="10">
    <source>
        <dbReference type="Proteomes" id="UP001067235"/>
    </source>
</evidence>
<evidence type="ECO:0000256" key="2">
    <source>
        <dbReference type="ARBA" id="ARBA00022448"/>
    </source>
</evidence>
<feature type="transmembrane region" description="Helical" evidence="7">
    <location>
        <begin position="102"/>
        <end position="123"/>
    </location>
</feature>
<evidence type="ECO:0000256" key="3">
    <source>
        <dbReference type="ARBA" id="ARBA00022475"/>
    </source>
</evidence>
<name>A0ABT4MPG8_GORRU</name>
<organism evidence="9 10">
    <name type="scientific">Gordonia rubripertincta</name>
    <name type="common">Rhodococcus corallinus</name>
    <dbReference type="NCBI Taxonomy" id="36822"/>
    <lineage>
        <taxon>Bacteria</taxon>
        <taxon>Bacillati</taxon>
        <taxon>Actinomycetota</taxon>
        <taxon>Actinomycetes</taxon>
        <taxon>Mycobacteriales</taxon>
        <taxon>Gordoniaceae</taxon>
        <taxon>Gordonia</taxon>
    </lineage>
</organism>
<dbReference type="InterPro" id="IPR045621">
    <property type="entry name" value="BPD_transp_1_N"/>
</dbReference>
<dbReference type="Proteomes" id="UP001067235">
    <property type="component" value="Unassembled WGS sequence"/>
</dbReference>
<evidence type="ECO:0000256" key="6">
    <source>
        <dbReference type="ARBA" id="ARBA00023136"/>
    </source>
</evidence>
<dbReference type="RefSeq" id="WP_301569383.1">
    <property type="nucleotide sequence ID" value="NZ_JAPWIE010000001.1"/>
</dbReference>
<keyword evidence="4 7" id="KW-0812">Transmembrane</keyword>
<dbReference type="InterPro" id="IPR035906">
    <property type="entry name" value="MetI-like_sf"/>
</dbReference>
<evidence type="ECO:0000256" key="5">
    <source>
        <dbReference type="ARBA" id="ARBA00022989"/>
    </source>
</evidence>
<feature type="domain" description="ABC transmembrane type-1" evidence="8">
    <location>
        <begin position="96"/>
        <end position="305"/>
    </location>
</feature>
<evidence type="ECO:0000256" key="1">
    <source>
        <dbReference type="ARBA" id="ARBA00004651"/>
    </source>
</evidence>
<evidence type="ECO:0000259" key="8">
    <source>
        <dbReference type="PROSITE" id="PS50928"/>
    </source>
</evidence>
<comment type="subcellular location">
    <subcellularLocation>
        <location evidence="1 7">Cell membrane</location>
        <topology evidence="1 7">Multi-pass membrane protein</topology>
    </subcellularLocation>
</comment>
<dbReference type="CDD" id="cd06261">
    <property type="entry name" value="TM_PBP2"/>
    <property type="match status" value="1"/>
</dbReference>
<reference evidence="9" key="1">
    <citation type="submission" date="2022-12" db="EMBL/GenBank/DDBJ databases">
        <authorList>
            <person name="Krivoruchko A.V."/>
            <person name="Elkin A."/>
        </authorList>
    </citation>
    <scope>NUCLEOTIDE SEQUENCE</scope>
    <source>
        <strain evidence="9">IEGM 1388</strain>
    </source>
</reference>
<comment type="similarity">
    <text evidence="7">Belongs to the binding-protein-dependent transport system permease family.</text>
</comment>
<dbReference type="PROSITE" id="PS50928">
    <property type="entry name" value="ABC_TM1"/>
    <property type="match status" value="1"/>
</dbReference>
<dbReference type="Pfam" id="PF00528">
    <property type="entry name" value="BPD_transp_1"/>
    <property type="match status" value="1"/>
</dbReference>
<feature type="transmembrane region" description="Helical" evidence="7">
    <location>
        <begin position="182"/>
        <end position="201"/>
    </location>
</feature>
<feature type="transmembrane region" description="Helical" evidence="7">
    <location>
        <begin position="9"/>
        <end position="31"/>
    </location>
</feature>
<accession>A0ABT4MPG8</accession>
<feature type="transmembrane region" description="Helical" evidence="7">
    <location>
        <begin position="135"/>
        <end position="162"/>
    </location>
</feature>